<dbReference type="PRINTS" id="PR00300">
    <property type="entry name" value="CLPPROTEASEA"/>
</dbReference>
<proteinExistence type="inferred from homology"/>
<dbReference type="InterPro" id="IPR001270">
    <property type="entry name" value="ClpA/B"/>
</dbReference>
<dbReference type="GO" id="GO:0005524">
    <property type="term" value="F:ATP binding"/>
    <property type="evidence" value="ECO:0007669"/>
    <property type="project" value="UniProtKB-KW"/>
</dbReference>
<dbReference type="FunFam" id="3.40.50.300:FF:000662">
    <property type="entry name" value="Pachytene checkpoint protein 2 homolog"/>
    <property type="match status" value="1"/>
</dbReference>
<evidence type="ECO:0000256" key="2">
    <source>
        <dbReference type="ARBA" id="ARBA00022364"/>
    </source>
</evidence>
<evidence type="ECO:0000256" key="1">
    <source>
        <dbReference type="ARBA" id="ARBA00007271"/>
    </source>
</evidence>
<dbReference type="GO" id="GO:0048477">
    <property type="term" value="P:oogenesis"/>
    <property type="evidence" value="ECO:0007669"/>
    <property type="project" value="UniProtKB-KW"/>
</dbReference>
<keyword evidence="8" id="KW-0469">Meiosis</keyword>
<dbReference type="GO" id="GO:0016887">
    <property type="term" value="F:ATP hydrolysis activity"/>
    <property type="evidence" value="ECO:0007669"/>
    <property type="project" value="InterPro"/>
</dbReference>
<dbReference type="InterPro" id="IPR058249">
    <property type="entry name" value="Pch2_C"/>
</dbReference>
<evidence type="ECO:0000256" key="7">
    <source>
        <dbReference type="ARBA" id="ARBA00022943"/>
    </source>
</evidence>
<dbReference type="InterPro" id="IPR003960">
    <property type="entry name" value="ATPase_AAA_CS"/>
</dbReference>
<evidence type="ECO:0000256" key="5">
    <source>
        <dbReference type="ARBA" id="ARBA00022840"/>
    </source>
</evidence>
<dbReference type="GO" id="GO:0005634">
    <property type="term" value="C:nucleus"/>
    <property type="evidence" value="ECO:0007669"/>
    <property type="project" value="TreeGrafter"/>
</dbReference>
<evidence type="ECO:0000313" key="12">
    <source>
        <dbReference type="Proteomes" id="UP000027135"/>
    </source>
</evidence>
<dbReference type="GO" id="GO:0042802">
    <property type="term" value="F:identical protein binding"/>
    <property type="evidence" value="ECO:0007669"/>
    <property type="project" value="UniProtKB-ARBA"/>
</dbReference>
<keyword evidence="7" id="KW-0896">Oogenesis</keyword>
<keyword evidence="6" id="KW-0744">Spermatogenesis</keyword>
<dbReference type="SUPFAM" id="SSF52540">
    <property type="entry name" value="P-loop containing nucleoside triphosphate hydrolases"/>
    <property type="match status" value="1"/>
</dbReference>
<dbReference type="GO" id="GO:0005694">
    <property type="term" value="C:chromosome"/>
    <property type="evidence" value="ECO:0007669"/>
    <property type="project" value="TreeGrafter"/>
</dbReference>
<dbReference type="GO" id="GO:0007131">
    <property type="term" value="P:reciprocal meiotic recombination"/>
    <property type="evidence" value="ECO:0007669"/>
    <property type="project" value="TreeGrafter"/>
</dbReference>
<dbReference type="CDD" id="cd19508">
    <property type="entry name" value="RecA-like_Pch2-like"/>
    <property type="match status" value="1"/>
</dbReference>
<gene>
    <name evidence="11" type="ORF">L798_08930</name>
</gene>
<feature type="domain" description="AAA+ ATPase" evidence="10">
    <location>
        <begin position="155"/>
        <end position="307"/>
    </location>
</feature>
<dbReference type="PROSITE" id="PS00674">
    <property type="entry name" value="AAA"/>
    <property type="match status" value="1"/>
</dbReference>
<keyword evidence="12" id="KW-1185">Reference proteome</keyword>
<evidence type="ECO:0000256" key="9">
    <source>
        <dbReference type="RuleBase" id="RU003651"/>
    </source>
</evidence>
<dbReference type="FunCoup" id="A0A067R3J4">
    <property type="interactions" value="1323"/>
</dbReference>
<dbReference type="STRING" id="136037.A0A067R3J4"/>
<dbReference type="AlphaFoldDB" id="A0A067R3J4"/>
<comment type="similarity">
    <text evidence="1">Belongs to the AAA ATPase family. PCH2 subfamily.</text>
</comment>
<dbReference type="Pfam" id="PF23563">
    <property type="entry name" value="TRIP13_N"/>
    <property type="match status" value="1"/>
</dbReference>
<evidence type="ECO:0000313" key="11">
    <source>
        <dbReference type="EMBL" id="KDR16657.1"/>
    </source>
</evidence>
<organism evidence="11 12">
    <name type="scientific">Zootermopsis nevadensis</name>
    <name type="common">Dampwood termite</name>
    <dbReference type="NCBI Taxonomy" id="136037"/>
    <lineage>
        <taxon>Eukaryota</taxon>
        <taxon>Metazoa</taxon>
        <taxon>Ecdysozoa</taxon>
        <taxon>Arthropoda</taxon>
        <taxon>Hexapoda</taxon>
        <taxon>Insecta</taxon>
        <taxon>Pterygota</taxon>
        <taxon>Neoptera</taxon>
        <taxon>Polyneoptera</taxon>
        <taxon>Dictyoptera</taxon>
        <taxon>Blattodea</taxon>
        <taxon>Blattoidea</taxon>
        <taxon>Termitoidae</taxon>
        <taxon>Termopsidae</taxon>
        <taxon>Zootermopsis</taxon>
    </lineage>
</organism>
<dbReference type="Pfam" id="PF00004">
    <property type="entry name" value="AAA"/>
    <property type="match status" value="1"/>
</dbReference>
<name>A0A067R3J4_ZOONE</name>
<dbReference type="SMART" id="SM00382">
    <property type="entry name" value="AAA"/>
    <property type="match status" value="1"/>
</dbReference>
<evidence type="ECO:0000259" key="10">
    <source>
        <dbReference type="SMART" id="SM00382"/>
    </source>
</evidence>
<evidence type="ECO:0000256" key="3">
    <source>
        <dbReference type="ARBA" id="ARBA00022741"/>
    </source>
</evidence>
<keyword evidence="3 9" id="KW-0547">Nucleotide-binding</keyword>
<dbReference type="eggNOG" id="KOG0744">
    <property type="taxonomic scope" value="Eukaryota"/>
</dbReference>
<dbReference type="EMBL" id="KK852780">
    <property type="protein sequence ID" value="KDR16657.1"/>
    <property type="molecule type" value="Genomic_DNA"/>
</dbReference>
<dbReference type="OMA" id="NVCDSVQ"/>
<evidence type="ECO:0000256" key="8">
    <source>
        <dbReference type="ARBA" id="ARBA00023254"/>
    </source>
</evidence>
<dbReference type="Proteomes" id="UP000027135">
    <property type="component" value="Unassembled WGS sequence"/>
</dbReference>
<protein>
    <recommendedName>
        <fullName evidence="2">Pachytene checkpoint protein 2 homolog</fullName>
    </recommendedName>
</protein>
<dbReference type="InParanoid" id="A0A067R3J4"/>
<accession>A0A067R3J4</accession>
<reference evidence="11 12" key="1">
    <citation type="journal article" date="2014" name="Nat. Commun.">
        <title>Molecular traces of alternative social organization in a termite genome.</title>
        <authorList>
            <person name="Terrapon N."/>
            <person name="Li C."/>
            <person name="Robertson H.M."/>
            <person name="Ji L."/>
            <person name="Meng X."/>
            <person name="Booth W."/>
            <person name="Chen Z."/>
            <person name="Childers C.P."/>
            <person name="Glastad K.M."/>
            <person name="Gokhale K."/>
            <person name="Gowin J."/>
            <person name="Gronenberg W."/>
            <person name="Hermansen R.A."/>
            <person name="Hu H."/>
            <person name="Hunt B.G."/>
            <person name="Huylmans A.K."/>
            <person name="Khalil S.M."/>
            <person name="Mitchell R.D."/>
            <person name="Munoz-Torres M.C."/>
            <person name="Mustard J.A."/>
            <person name="Pan H."/>
            <person name="Reese J.T."/>
            <person name="Scharf M.E."/>
            <person name="Sun F."/>
            <person name="Vogel H."/>
            <person name="Xiao J."/>
            <person name="Yang W."/>
            <person name="Yang Z."/>
            <person name="Yang Z."/>
            <person name="Zhou J."/>
            <person name="Zhu J."/>
            <person name="Brent C.S."/>
            <person name="Elsik C.G."/>
            <person name="Goodisman M.A."/>
            <person name="Liberles D.A."/>
            <person name="Roe R.M."/>
            <person name="Vargo E.L."/>
            <person name="Vilcinskas A."/>
            <person name="Wang J."/>
            <person name="Bornberg-Bauer E."/>
            <person name="Korb J."/>
            <person name="Zhang G."/>
            <person name="Liebig J."/>
        </authorList>
    </citation>
    <scope>NUCLEOTIDE SEQUENCE [LARGE SCALE GENOMIC DNA]</scope>
    <source>
        <tissue evidence="11">Whole organism</tissue>
    </source>
</reference>
<dbReference type="GO" id="GO:0051598">
    <property type="term" value="P:meiotic recombination checkpoint signaling"/>
    <property type="evidence" value="ECO:0007669"/>
    <property type="project" value="TreeGrafter"/>
</dbReference>
<dbReference type="Pfam" id="PF23242">
    <property type="entry name" value="AAA_lid_TRIP13_C"/>
    <property type="match status" value="1"/>
</dbReference>
<dbReference type="PANTHER" id="PTHR45991">
    <property type="entry name" value="PACHYTENE CHECKPOINT PROTEIN 2"/>
    <property type="match status" value="1"/>
</dbReference>
<keyword evidence="5 9" id="KW-0067">ATP-binding</keyword>
<dbReference type="PANTHER" id="PTHR45991:SF1">
    <property type="entry name" value="PACHYTENE CHECKPOINT PROTEIN 2 HOMOLOG"/>
    <property type="match status" value="1"/>
</dbReference>
<dbReference type="InterPro" id="IPR027417">
    <property type="entry name" value="P-loop_NTPase"/>
</dbReference>
<dbReference type="InterPro" id="IPR044539">
    <property type="entry name" value="Pch2-like"/>
</dbReference>
<dbReference type="InterPro" id="IPR003959">
    <property type="entry name" value="ATPase_AAA_core"/>
</dbReference>
<dbReference type="InterPro" id="IPR003593">
    <property type="entry name" value="AAA+_ATPase"/>
</dbReference>
<evidence type="ECO:0000256" key="4">
    <source>
        <dbReference type="ARBA" id="ARBA00022782"/>
    </source>
</evidence>
<keyword evidence="11" id="KW-0675">Receptor</keyword>
<evidence type="ECO:0000256" key="6">
    <source>
        <dbReference type="ARBA" id="ARBA00022871"/>
    </source>
</evidence>
<dbReference type="OrthoDB" id="10042665at2759"/>
<sequence>MNSTLHIEIVQRQHSCLDRNELLRNVKKVTVDGLITSGMTMRSFNNSLLNEHVESIMFSEFNNEEGKVIDFKTVNVRYYVYRLNVEGQQTEVMDGGDGEDDELSAASHWILPSVDFHGLWENLIYDSTIKENLLSFVETTILFSDCKVNTNIISWNRVVLLHGPPGTGKTSLCKALAQKLAIRLGHRFTHGELIEINSHSLFSKWFSESGKLVLKMFTKIQEYIEDPQALVCVLIDEVESLTHARQSALAGTEPSDSLRVVNAVLTQIDQIRRYPNVLILTTSNITAAIDLAFVDRADIKQYIGLPSVHAIYKIYQSCILELKRTGIVTSIDNIVPFKYLQLPRTEHDNTMAFQLSMQLFSIARQSEGLSGRTLRKIPFLAHAYYIQVPQVSLEDFINAMHKAVIKQLSDRKDFS</sequence>
<keyword evidence="4" id="KW-0221">Differentiation</keyword>
<dbReference type="GO" id="GO:0007283">
    <property type="term" value="P:spermatogenesis"/>
    <property type="evidence" value="ECO:0007669"/>
    <property type="project" value="UniProtKB-KW"/>
</dbReference>
<dbReference type="Gene3D" id="3.40.50.300">
    <property type="entry name" value="P-loop containing nucleotide triphosphate hydrolases"/>
    <property type="match status" value="1"/>
</dbReference>